<evidence type="ECO:0000313" key="5">
    <source>
        <dbReference type="EMBL" id="KAI7749624.1"/>
    </source>
</evidence>
<comment type="catalytic activity">
    <reaction evidence="1">
        <text>Hydrolysis of terminal non-reducing beta-D-galactose residues in beta-D-galactosides.</text>
        <dbReference type="EC" id="3.2.1.23"/>
    </reaction>
</comment>
<comment type="similarity">
    <text evidence="2">Belongs to the glycosyl hydrolase 35 family.</text>
</comment>
<sequence length="124" mass="14160">MELDDGSVLFHTYRVLVCLEMGKMWPGLIQKSKGGGLDVIETYVFWNLHEPVRNQATGMATSLKTGVPWLMCQQKHAPDQIIDTCNGFYYDGYKPNADNKPNVVPYRPVEDPKHHPRRVGIMAW</sequence>
<name>A0AAD5CX82_AMBAR</name>
<dbReference type="AlphaFoldDB" id="A0AAD5CX82"/>
<dbReference type="Proteomes" id="UP001206925">
    <property type="component" value="Unassembled WGS sequence"/>
</dbReference>
<dbReference type="GO" id="GO:0005975">
    <property type="term" value="P:carbohydrate metabolic process"/>
    <property type="evidence" value="ECO:0007669"/>
    <property type="project" value="InterPro"/>
</dbReference>
<organism evidence="5 6">
    <name type="scientific">Ambrosia artemisiifolia</name>
    <name type="common">Common ragweed</name>
    <dbReference type="NCBI Taxonomy" id="4212"/>
    <lineage>
        <taxon>Eukaryota</taxon>
        <taxon>Viridiplantae</taxon>
        <taxon>Streptophyta</taxon>
        <taxon>Embryophyta</taxon>
        <taxon>Tracheophyta</taxon>
        <taxon>Spermatophyta</taxon>
        <taxon>Magnoliopsida</taxon>
        <taxon>eudicotyledons</taxon>
        <taxon>Gunneridae</taxon>
        <taxon>Pentapetalae</taxon>
        <taxon>asterids</taxon>
        <taxon>campanulids</taxon>
        <taxon>Asterales</taxon>
        <taxon>Asteraceae</taxon>
        <taxon>Asteroideae</taxon>
        <taxon>Heliantheae alliance</taxon>
        <taxon>Heliantheae</taxon>
        <taxon>Ambrosia</taxon>
    </lineage>
</organism>
<dbReference type="Pfam" id="PF01301">
    <property type="entry name" value="Glyco_hydro_35"/>
    <property type="match status" value="1"/>
</dbReference>
<dbReference type="InterPro" id="IPR031330">
    <property type="entry name" value="Gly_Hdrlase_35_cat"/>
</dbReference>
<feature type="domain" description="Glycoside hydrolase 35 catalytic" evidence="4">
    <location>
        <begin position="23"/>
        <end position="55"/>
    </location>
</feature>
<dbReference type="InterPro" id="IPR001944">
    <property type="entry name" value="Glycoside_Hdrlase_35"/>
</dbReference>
<evidence type="ECO:0000256" key="2">
    <source>
        <dbReference type="ARBA" id="ARBA00009809"/>
    </source>
</evidence>
<proteinExistence type="inferred from homology"/>
<dbReference type="EC" id="3.2.1.23" evidence="3"/>
<dbReference type="GO" id="GO:0004565">
    <property type="term" value="F:beta-galactosidase activity"/>
    <property type="evidence" value="ECO:0007669"/>
    <property type="project" value="UniProtKB-EC"/>
</dbReference>
<gene>
    <name evidence="5" type="ORF">M8C21_030137</name>
</gene>
<dbReference type="InterPro" id="IPR017853">
    <property type="entry name" value="GH"/>
</dbReference>
<dbReference type="EMBL" id="JAMZMK010006321">
    <property type="protein sequence ID" value="KAI7749624.1"/>
    <property type="molecule type" value="Genomic_DNA"/>
</dbReference>
<comment type="caution">
    <text evidence="5">The sequence shown here is derived from an EMBL/GenBank/DDBJ whole genome shotgun (WGS) entry which is preliminary data.</text>
</comment>
<evidence type="ECO:0000313" key="6">
    <source>
        <dbReference type="Proteomes" id="UP001206925"/>
    </source>
</evidence>
<evidence type="ECO:0000256" key="3">
    <source>
        <dbReference type="ARBA" id="ARBA00012756"/>
    </source>
</evidence>
<keyword evidence="6" id="KW-1185">Reference proteome</keyword>
<evidence type="ECO:0000259" key="4">
    <source>
        <dbReference type="Pfam" id="PF01301"/>
    </source>
</evidence>
<evidence type="ECO:0000256" key="1">
    <source>
        <dbReference type="ARBA" id="ARBA00001412"/>
    </source>
</evidence>
<accession>A0AAD5CX82</accession>
<dbReference type="Gene3D" id="3.20.20.80">
    <property type="entry name" value="Glycosidases"/>
    <property type="match status" value="1"/>
</dbReference>
<reference evidence="5" key="1">
    <citation type="submission" date="2022-06" db="EMBL/GenBank/DDBJ databases">
        <title>Uncovering the hologenomic basis of an extraordinary plant invasion.</title>
        <authorList>
            <person name="Bieker V.C."/>
            <person name="Martin M.D."/>
            <person name="Gilbert T."/>
            <person name="Hodgins K."/>
            <person name="Battlay P."/>
            <person name="Petersen B."/>
            <person name="Wilson J."/>
        </authorList>
    </citation>
    <scope>NUCLEOTIDE SEQUENCE</scope>
    <source>
        <strain evidence="5">AA19_3_7</strain>
        <tissue evidence="5">Leaf</tissue>
    </source>
</reference>
<dbReference type="SUPFAM" id="SSF51445">
    <property type="entry name" value="(Trans)glycosidases"/>
    <property type="match status" value="1"/>
</dbReference>
<dbReference type="PANTHER" id="PTHR23421">
    <property type="entry name" value="BETA-GALACTOSIDASE RELATED"/>
    <property type="match status" value="1"/>
</dbReference>
<protein>
    <recommendedName>
        <fullName evidence="3">beta-galactosidase</fullName>
        <ecNumber evidence="3">3.2.1.23</ecNumber>
    </recommendedName>
</protein>